<dbReference type="Proteomes" id="UP000281549">
    <property type="component" value="Unassembled WGS sequence"/>
</dbReference>
<dbReference type="GO" id="GO:0015629">
    <property type="term" value="C:actin cytoskeleton"/>
    <property type="evidence" value="ECO:0007669"/>
    <property type="project" value="TreeGrafter"/>
</dbReference>
<dbReference type="InterPro" id="IPR036872">
    <property type="entry name" value="CH_dom_sf"/>
</dbReference>
<evidence type="ECO:0000313" key="2">
    <source>
        <dbReference type="EMBL" id="RKP20662.1"/>
    </source>
</evidence>
<name>A0A4P9YN55_ROZAC</name>
<dbReference type="InterPro" id="IPR050606">
    <property type="entry name" value="Calponin-like"/>
</dbReference>
<sequence length="158" mass="17900">MSEQQNIVSPTFHSEKEAIPIKNNESHVFETEDEVKTWIAIVTGLELPNGDLHSVLKSGEILCALINRIIPNSAKFTKSSMPFKQMENINQFLLACDRLGCPKQELFQTIDLYEKKNMNAVIDALYSVSRNAQKCGFQGPFIGPKLSESRVRIHIFLF</sequence>
<feature type="domain" description="Calponin-homology (CH)" evidence="1">
    <location>
        <begin position="29"/>
        <end position="133"/>
    </location>
</feature>
<organism evidence="2 3">
    <name type="scientific">Rozella allomycis (strain CSF55)</name>
    <dbReference type="NCBI Taxonomy" id="988480"/>
    <lineage>
        <taxon>Eukaryota</taxon>
        <taxon>Fungi</taxon>
        <taxon>Fungi incertae sedis</taxon>
        <taxon>Cryptomycota</taxon>
        <taxon>Cryptomycota incertae sedis</taxon>
        <taxon>Rozella</taxon>
    </lineage>
</organism>
<dbReference type="InterPro" id="IPR003096">
    <property type="entry name" value="SM22_calponin"/>
</dbReference>
<accession>A0A4P9YN55</accession>
<dbReference type="PRINTS" id="PR00888">
    <property type="entry name" value="SM22CALPONIN"/>
</dbReference>
<dbReference type="PROSITE" id="PS50021">
    <property type="entry name" value="CH"/>
    <property type="match status" value="1"/>
</dbReference>
<reference evidence="3" key="1">
    <citation type="journal article" date="2018" name="Nat. Microbiol.">
        <title>Leveraging single-cell genomics to expand the fungal tree of life.</title>
        <authorList>
            <person name="Ahrendt S.R."/>
            <person name="Quandt C.A."/>
            <person name="Ciobanu D."/>
            <person name="Clum A."/>
            <person name="Salamov A."/>
            <person name="Andreopoulos B."/>
            <person name="Cheng J.F."/>
            <person name="Woyke T."/>
            <person name="Pelin A."/>
            <person name="Henrissat B."/>
            <person name="Reynolds N.K."/>
            <person name="Benny G.L."/>
            <person name="Smith M.E."/>
            <person name="James T.Y."/>
            <person name="Grigoriev I.V."/>
        </authorList>
    </citation>
    <scope>NUCLEOTIDE SEQUENCE [LARGE SCALE GENOMIC DNA]</scope>
    <source>
        <strain evidence="3">CSF55</strain>
    </source>
</reference>
<dbReference type="Gene3D" id="1.10.418.10">
    <property type="entry name" value="Calponin-like domain"/>
    <property type="match status" value="1"/>
</dbReference>
<dbReference type="GO" id="GO:0051015">
    <property type="term" value="F:actin filament binding"/>
    <property type="evidence" value="ECO:0007669"/>
    <property type="project" value="TreeGrafter"/>
</dbReference>
<protein>
    <recommendedName>
        <fullName evidence="1">Calponin-homology (CH) domain-containing protein</fullName>
    </recommendedName>
</protein>
<dbReference type="AlphaFoldDB" id="A0A4P9YN55"/>
<evidence type="ECO:0000313" key="3">
    <source>
        <dbReference type="Proteomes" id="UP000281549"/>
    </source>
</evidence>
<dbReference type="PANTHER" id="PTHR47385">
    <property type="entry name" value="CALPONIN"/>
    <property type="match status" value="1"/>
</dbReference>
<dbReference type="GO" id="GO:0007015">
    <property type="term" value="P:actin filament organization"/>
    <property type="evidence" value="ECO:0007669"/>
    <property type="project" value="TreeGrafter"/>
</dbReference>
<gene>
    <name evidence="2" type="ORF">ROZALSC1DRAFT_12431</name>
</gene>
<dbReference type="SMART" id="SM00033">
    <property type="entry name" value="CH"/>
    <property type="match status" value="1"/>
</dbReference>
<dbReference type="InterPro" id="IPR001715">
    <property type="entry name" value="CH_dom"/>
</dbReference>
<evidence type="ECO:0000259" key="1">
    <source>
        <dbReference type="PROSITE" id="PS50021"/>
    </source>
</evidence>
<dbReference type="Pfam" id="PF00307">
    <property type="entry name" value="CH"/>
    <property type="match status" value="1"/>
</dbReference>
<proteinExistence type="predicted"/>
<dbReference type="SUPFAM" id="SSF47576">
    <property type="entry name" value="Calponin-homology domain, CH-domain"/>
    <property type="match status" value="1"/>
</dbReference>
<dbReference type="PANTHER" id="PTHR47385:SF14">
    <property type="entry name" value="TRANSGELIN"/>
    <property type="match status" value="1"/>
</dbReference>
<dbReference type="EMBL" id="ML005035">
    <property type="protein sequence ID" value="RKP20662.1"/>
    <property type="molecule type" value="Genomic_DNA"/>
</dbReference>